<sequence length="396" mass="46671">MMTWYKNFSSQPHQPFFSSGMAFFILFLFLLFGVYTNELSLNDSILTYHAYSMIHIVFIQFFIGFLYVVFPRFLVQAQIKVEKYMKHFYLYFLSSIGFILSLIVQNSFIFIFVFLLLVAQILSFKTLYEIHKNSKVKNKYDTKWILICFFIGLLSHFLFFISFFDTSISFLLKQVAVNSGFYIFLFGIVFAVSQRMVPFFTQVKVPEYKIRKSSKIMETFFFLMVFKVSFTILDDSLLTLFIDTLFFIFIVNELVKWRLPIFKVSAIMWVLYISLYWIPVGFFISVLENSFNLLNINCIFEKASLHSFALGYFTTILIGFGTRVVLGHSNRTVYANNFTIFLFLFLQIVIVLRVFASFTLNSGLNYIFWINISSFFLLLILILWSSSYLKILLKGK</sequence>
<dbReference type="Proteomes" id="UP000233248">
    <property type="component" value="Unassembled WGS sequence"/>
</dbReference>
<keyword evidence="1" id="KW-0812">Transmembrane</keyword>
<evidence type="ECO:0000256" key="1">
    <source>
        <dbReference type="SAM" id="Phobius"/>
    </source>
</evidence>
<dbReference type="EMBL" id="NXIF01000040">
    <property type="protein sequence ID" value="PKI80190.1"/>
    <property type="molecule type" value="Genomic_DNA"/>
</dbReference>
<feature type="transmembrane region" description="Helical" evidence="1">
    <location>
        <begin position="267"/>
        <end position="287"/>
    </location>
</feature>
<keyword evidence="2" id="KW-0560">Oxidoreductase</keyword>
<dbReference type="InterPro" id="IPR010266">
    <property type="entry name" value="NnrS"/>
</dbReference>
<keyword evidence="2" id="KW-0503">Monooxygenase</keyword>
<name>A0A2N1J0V9_9BACT</name>
<feature type="transmembrane region" description="Helical" evidence="1">
    <location>
        <begin position="338"/>
        <end position="360"/>
    </location>
</feature>
<gene>
    <name evidence="2" type="ORF">CP960_10560</name>
</gene>
<dbReference type="OrthoDB" id="5487830at2"/>
<dbReference type="GO" id="GO:0004497">
    <property type="term" value="F:monooxygenase activity"/>
    <property type="evidence" value="ECO:0007669"/>
    <property type="project" value="UniProtKB-KW"/>
</dbReference>
<feature type="transmembrane region" description="Helical" evidence="1">
    <location>
        <begin position="52"/>
        <end position="75"/>
    </location>
</feature>
<reference evidence="2 3" key="1">
    <citation type="submission" date="2017-09" db="EMBL/GenBank/DDBJ databases">
        <title>Genomics of the genus Arcobacter.</title>
        <authorList>
            <person name="Perez-Cataluna A."/>
            <person name="Figueras M.J."/>
            <person name="Salas-Masso N."/>
        </authorList>
    </citation>
    <scope>NUCLEOTIDE SEQUENCE [LARGE SCALE GENOMIC DNA]</scope>
    <source>
        <strain evidence="2 3">DSM 18005</strain>
    </source>
</reference>
<protein>
    <submittedName>
        <fullName evidence="2">Beta-carotene 15,15'-monooxygenase</fullName>
    </submittedName>
</protein>
<comment type="caution">
    <text evidence="2">The sequence shown here is derived from an EMBL/GenBank/DDBJ whole genome shotgun (WGS) entry which is preliminary data.</text>
</comment>
<feature type="transmembrane region" description="Helical" evidence="1">
    <location>
        <begin position="144"/>
        <end position="164"/>
    </location>
</feature>
<evidence type="ECO:0000313" key="3">
    <source>
        <dbReference type="Proteomes" id="UP000233248"/>
    </source>
</evidence>
<keyword evidence="3" id="KW-1185">Reference proteome</keyword>
<feature type="transmembrane region" description="Helical" evidence="1">
    <location>
        <begin position="213"/>
        <end position="230"/>
    </location>
</feature>
<feature type="transmembrane region" description="Helical" evidence="1">
    <location>
        <begin position="87"/>
        <end position="103"/>
    </location>
</feature>
<accession>A0A2N1J0V9</accession>
<keyword evidence="1" id="KW-1133">Transmembrane helix</keyword>
<proteinExistence type="predicted"/>
<feature type="transmembrane region" description="Helical" evidence="1">
    <location>
        <begin position="170"/>
        <end position="192"/>
    </location>
</feature>
<feature type="transmembrane region" description="Helical" evidence="1">
    <location>
        <begin position="109"/>
        <end position="128"/>
    </location>
</feature>
<dbReference type="Pfam" id="PF05940">
    <property type="entry name" value="NnrS"/>
    <property type="match status" value="1"/>
</dbReference>
<evidence type="ECO:0000313" key="2">
    <source>
        <dbReference type="EMBL" id="PKI80190.1"/>
    </source>
</evidence>
<keyword evidence="1" id="KW-0472">Membrane</keyword>
<feature type="transmembrane region" description="Helical" evidence="1">
    <location>
        <begin position="236"/>
        <end position="255"/>
    </location>
</feature>
<dbReference type="AlphaFoldDB" id="A0A2N1J0V9"/>
<feature type="transmembrane region" description="Helical" evidence="1">
    <location>
        <begin position="366"/>
        <end position="389"/>
    </location>
</feature>
<organism evidence="2 3">
    <name type="scientific">Malaciobacter halophilus</name>
    <dbReference type="NCBI Taxonomy" id="197482"/>
    <lineage>
        <taxon>Bacteria</taxon>
        <taxon>Pseudomonadati</taxon>
        <taxon>Campylobacterota</taxon>
        <taxon>Epsilonproteobacteria</taxon>
        <taxon>Campylobacterales</taxon>
        <taxon>Arcobacteraceae</taxon>
        <taxon>Malaciobacter</taxon>
    </lineage>
</organism>
<feature type="transmembrane region" description="Helical" evidence="1">
    <location>
        <begin position="307"/>
        <end position="326"/>
    </location>
</feature>